<name>A0A8S1GYY5_9PELO</name>
<reference evidence="2" key="1">
    <citation type="submission" date="2020-10" db="EMBL/GenBank/DDBJ databases">
        <authorList>
            <person name="Kikuchi T."/>
        </authorList>
    </citation>
    <scope>NUCLEOTIDE SEQUENCE</scope>
    <source>
        <strain evidence="2">NKZ352</strain>
    </source>
</reference>
<evidence type="ECO:0000313" key="3">
    <source>
        <dbReference type="Proteomes" id="UP000835052"/>
    </source>
</evidence>
<accession>A0A8S1GYY5</accession>
<gene>
    <name evidence="2" type="ORF">CAUJ_LOCUS5115</name>
</gene>
<organism evidence="2 3">
    <name type="scientific">Caenorhabditis auriculariae</name>
    <dbReference type="NCBI Taxonomy" id="2777116"/>
    <lineage>
        <taxon>Eukaryota</taxon>
        <taxon>Metazoa</taxon>
        <taxon>Ecdysozoa</taxon>
        <taxon>Nematoda</taxon>
        <taxon>Chromadorea</taxon>
        <taxon>Rhabditida</taxon>
        <taxon>Rhabditina</taxon>
        <taxon>Rhabditomorpha</taxon>
        <taxon>Rhabditoidea</taxon>
        <taxon>Rhabditidae</taxon>
        <taxon>Peloderinae</taxon>
        <taxon>Caenorhabditis</taxon>
    </lineage>
</organism>
<sequence length="418" mass="47789">MLASLSNGPFGSFDFHSDLVVVVDEAKNQLVTSDLKGTNIRRYTIPAKFFNQRYYWLKLHFINANTVIGLLKCHVVTSFHIVSLRLDHHTISCVAIQHIKTGILSHGFRVESHRAGSQIVYSICNSRNYKCKVAAAAERDSDRKRFLRQLRAATFGTTYTDTIARPPPYDVPMRMEESEPSSPTRQIPDRVDQTFIESVLLLVRYDNSGSIYPHIISTGRRRYGIKVRRTNSVKTFNRTFSNKFMTRWTKPPTADLCEPFLWGNNAVLICRNNASHIFLSGTIVNPRSGFLASILNKLRHGLRMHTPMTNPVRVEVRGVAPDPTHIWSNVELIAGDPTLLTVDPVDRTAALFSLCRPNEMSYEWNHREVHLDEIPENLVKLAYRCNPQNQQMLIVRCADEEETVLRNSRSHFKTLLMP</sequence>
<comment type="caution">
    <text evidence="2">The sequence shown here is derived from an EMBL/GenBank/DDBJ whole genome shotgun (WGS) entry which is preliminary data.</text>
</comment>
<dbReference type="AlphaFoldDB" id="A0A8S1GYY5"/>
<proteinExistence type="predicted"/>
<keyword evidence="3" id="KW-1185">Reference proteome</keyword>
<dbReference type="EMBL" id="CAJGYM010000010">
    <property type="protein sequence ID" value="CAD6189196.1"/>
    <property type="molecule type" value="Genomic_DNA"/>
</dbReference>
<dbReference type="Proteomes" id="UP000835052">
    <property type="component" value="Unassembled WGS sequence"/>
</dbReference>
<feature type="region of interest" description="Disordered" evidence="1">
    <location>
        <begin position="166"/>
        <end position="187"/>
    </location>
</feature>
<evidence type="ECO:0000313" key="2">
    <source>
        <dbReference type="EMBL" id="CAD6189196.1"/>
    </source>
</evidence>
<evidence type="ECO:0000256" key="1">
    <source>
        <dbReference type="SAM" id="MobiDB-lite"/>
    </source>
</evidence>
<dbReference type="OrthoDB" id="5792552at2759"/>
<protein>
    <submittedName>
        <fullName evidence="2">Uncharacterized protein</fullName>
    </submittedName>
</protein>